<organism evidence="1 2">
    <name type="scientific">Pleuronectes platessa</name>
    <name type="common">European plaice</name>
    <dbReference type="NCBI Taxonomy" id="8262"/>
    <lineage>
        <taxon>Eukaryota</taxon>
        <taxon>Metazoa</taxon>
        <taxon>Chordata</taxon>
        <taxon>Craniata</taxon>
        <taxon>Vertebrata</taxon>
        <taxon>Euteleostomi</taxon>
        <taxon>Actinopterygii</taxon>
        <taxon>Neopterygii</taxon>
        <taxon>Teleostei</taxon>
        <taxon>Neoteleostei</taxon>
        <taxon>Acanthomorphata</taxon>
        <taxon>Carangaria</taxon>
        <taxon>Pleuronectiformes</taxon>
        <taxon>Pleuronectoidei</taxon>
        <taxon>Pleuronectidae</taxon>
        <taxon>Pleuronectes</taxon>
    </lineage>
</organism>
<reference evidence="1" key="1">
    <citation type="submission" date="2020-03" db="EMBL/GenBank/DDBJ databases">
        <authorList>
            <person name="Weist P."/>
        </authorList>
    </citation>
    <scope>NUCLEOTIDE SEQUENCE</scope>
</reference>
<evidence type="ECO:0000313" key="1">
    <source>
        <dbReference type="EMBL" id="CAB1449188.1"/>
    </source>
</evidence>
<proteinExistence type="predicted"/>
<sequence>MQREYVDPRIGHVDCSSPARRCPGATAGFPGSPPGAAPPDPLPLVRLGRVGLWRLECGRCALTDAAYLLSHPGRLVYGRLGRSERTPPAAPLAHIPPRAAAAWPE</sequence>
<dbReference type="Proteomes" id="UP001153269">
    <property type="component" value="Unassembled WGS sequence"/>
</dbReference>
<gene>
    <name evidence="1" type="ORF">PLEPLA_LOCUS36869</name>
</gene>
<protein>
    <submittedName>
        <fullName evidence="1">Uncharacterized protein</fullName>
    </submittedName>
</protein>
<comment type="caution">
    <text evidence="1">The sequence shown here is derived from an EMBL/GenBank/DDBJ whole genome shotgun (WGS) entry which is preliminary data.</text>
</comment>
<dbReference type="AlphaFoldDB" id="A0A9N7YYI8"/>
<accession>A0A9N7YYI8</accession>
<keyword evidence="2" id="KW-1185">Reference proteome</keyword>
<dbReference type="EMBL" id="CADEAL010004004">
    <property type="protein sequence ID" value="CAB1449188.1"/>
    <property type="molecule type" value="Genomic_DNA"/>
</dbReference>
<name>A0A9N7YYI8_PLEPL</name>
<evidence type="ECO:0000313" key="2">
    <source>
        <dbReference type="Proteomes" id="UP001153269"/>
    </source>
</evidence>